<keyword evidence="3" id="KW-1185">Reference proteome</keyword>
<dbReference type="PANTHER" id="PTHR12242:SF1">
    <property type="entry name" value="MYND-TYPE DOMAIN-CONTAINING PROTEIN"/>
    <property type="match status" value="1"/>
</dbReference>
<feature type="transmembrane region" description="Helical" evidence="1">
    <location>
        <begin position="76"/>
        <end position="100"/>
    </location>
</feature>
<keyword evidence="1" id="KW-1133">Transmembrane helix</keyword>
<sequence>MGAIKGYFKSQLQWQMIMLEYEDVSEFYLSAFQKNRSVVPLLFLRVVICLGCVGIVVSSAVLSVENMAWTYWPIFLTHWGLILNMIAAAFAVVVSARAYLRGPIDALFGLPWYVKMHWVMTNISTVIAIFITVFYWTLLSNTEEDYAVILYTGHFHSRGEHNPHAGAASVGEAAIPAAPHLPADHCRNHLRYLHCHFLLRRRHPPVDCRPIHISSS</sequence>
<feature type="transmembrane region" description="Helical" evidence="1">
    <location>
        <begin position="42"/>
        <end position="64"/>
    </location>
</feature>
<keyword evidence="1" id="KW-0812">Transmembrane</keyword>
<dbReference type="Proteomes" id="UP000837857">
    <property type="component" value="Chromosome 2"/>
</dbReference>
<gene>
    <name evidence="2" type="ORF">IPOD504_LOCUS7627</name>
</gene>
<protein>
    <submittedName>
        <fullName evidence="2">Uncharacterized protein</fullName>
    </submittedName>
</protein>
<reference evidence="2" key="1">
    <citation type="submission" date="2022-03" db="EMBL/GenBank/DDBJ databases">
        <authorList>
            <person name="Martin H S."/>
        </authorList>
    </citation>
    <scope>NUCLEOTIDE SEQUENCE</scope>
</reference>
<name>A0ABN8ICK3_9NEOP</name>
<feature type="non-terminal residue" evidence="2">
    <location>
        <position position="216"/>
    </location>
</feature>
<dbReference type="EMBL" id="OW152814">
    <property type="protein sequence ID" value="CAH2050723.1"/>
    <property type="molecule type" value="Genomic_DNA"/>
</dbReference>
<feature type="transmembrane region" description="Helical" evidence="1">
    <location>
        <begin position="112"/>
        <end position="136"/>
    </location>
</feature>
<proteinExistence type="predicted"/>
<evidence type="ECO:0000313" key="2">
    <source>
        <dbReference type="EMBL" id="CAH2050723.1"/>
    </source>
</evidence>
<evidence type="ECO:0000256" key="1">
    <source>
        <dbReference type="SAM" id="Phobius"/>
    </source>
</evidence>
<evidence type="ECO:0000313" key="3">
    <source>
        <dbReference type="Proteomes" id="UP000837857"/>
    </source>
</evidence>
<dbReference type="PANTHER" id="PTHR12242">
    <property type="entry name" value="OS02G0130600 PROTEIN-RELATED"/>
    <property type="match status" value="1"/>
</dbReference>
<organism evidence="2 3">
    <name type="scientific">Iphiclides podalirius</name>
    <name type="common">scarce swallowtail</name>
    <dbReference type="NCBI Taxonomy" id="110791"/>
    <lineage>
        <taxon>Eukaryota</taxon>
        <taxon>Metazoa</taxon>
        <taxon>Ecdysozoa</taxon>
        <taxon>Arthropoda</taxon>
        <taxon>Hexapoda</taxon>
        <taxon>Insecta</taxon>
        <taxon>Pterygota</taxon>
        <taxon>Neoptera</taxon>
        <taxon>Endopterygota</taxon>
        <taxon>Lepidoptera</taxon>
        <taxon>Glossata</taxon>
        <taxon>Ditrysia</taxon>
        <taxon>Papilionoidea</taxon>
        <taxon>Papilionidae</taxon>
        <taxon>Papilioninae</taxon>
        <taxon>Iphiclides</taxon>
    </lineage>
</organism>
<accession>A0ABN8ICK3</accession>
<keyword evidence="1" id="KW-0472">Membrane</keyword>